<dbReference type="RefSeq" id="WP_012414429.1">
    <property type="nucleotide sequence ID" value="NC_010644.1"/>
</dbReference>
<name>B2KB55_ELUMP</name>
<evidence type="ECO:0000256" key="1">
    <source>
        <dbReference type="SAM" id="Phobius"/>
    </source>
</evidence>
<organism evidence="2 3">
    <name type="scientific">Elusimicrobium minutum (strain Pei191)</name>
    <dbReference type="NCBI Taxonomy" id="445932"/>
    <lineage>
        <taxon>Bacteria</taxon>
        <taxon>Pseudomonadati</taxon>
        <taxon>Elusimicrobiota</taxon>
        <taxon>Elusimicrobia</taxon>
        <taxon>Elusimicrobiales</taxon>
        <taxon>Elusimicrobiaceae</taxon>
        <taxon>Elusimicrobium</taxon>
    </lineage>
</organism>
<dbReference type="AlphaFoldDB" id="B2KB55"/>
<keyword evidence="1" id="KW-1133">Transmembrane helix</keyword>
<proteinExistence type="predicted"/>
<reference evidence="2 3" key="1">
    <citation type="journal article" date="2009" name="Appl. Environ. Microbiol.">
        <title>Genomic analysis of 'Elusimicrobium minutum,' the first cultivated representative of the phylum 'Elusimicrobia' (formerly termite group 1).</title>
        <authorList>
            <person name="Herlemann D.P.R."/>
            <person name="Geissinger O."/>
            <person name="Ikeda-Ohtsubo W."/>
            <person name="Kunin V."/>
            <person name="Sun H."/>
            <person name="Lapidus A."/>
            <person name="Hugenholtz P."/>
            <person name="Brune A."/>
        </authorList>
    </citation>
    <scope>NUCLEOTIDE SEQUENCE [LARGE SCALE GENOMIC DNA]</scope>
    <source>
        <strain evidence="2 3">Pei191</strain>
    </source>
</reference>
<keyword evidence="1" id="KW-0812">Transmembrane</keyword>
<protein>
    <submittedName>
        <fullName evidence="2">Uncharacterized protein</fullName>
    </submittedName>
</protein>
<dbReference type="KEGG" id="emi:Emin_0252"/>
<feature type="transmembrane region" description="Helical" evidence="1">
    <location>
        <begin position="45"/>
        <end position="78"/>
    </location>
</feature>
<dbReference type="EMBL" id="CP001055">
    <property type="protein sequence ID" value="ACC97814.1"/>
    <property type="molecule type" value="Genomic_DNA"/>
</dbReference>
<dbReference type="HOGENOM" id="CLU_2464190_0_0_0"/>
<sequence length="88" mass="9711">MDNKDIIETEIIEAEVLDENGRPVNSKKTANTQTAKGVETILKAIVVLAAGFLMSVLIAVVFIILFIPVLILKALGLIKSDFQIRRFK</sequence>
<keyword evidence="1" id="KW-0472">Membrane</keyword>
<evidence type="ECO:0000313" key="3">
    <source>
        <dbReference type="Proteomes" id="UP000001029"/>
    </source>
</evidence>
<keyword evidence="3" id="KW-1185">Reference proteome</keyword>
<dbReference type="Proteomes" id="UP000001029">
    <property type="component" value="Chromosome"/>
</dbReference>
<accession>B2KB55</accession>
<evidence type="ECO:0000313" key="2">
    <source>
        <dbReference type="EMBL" id="ACC97814.1"/>
    </source>
</evidence>
<gene>
    <name evidence="2" type="ordered locus">Emin_0252</name>
</gene>